<evidence type="ECO:0000256" key="7">
    <source>
        <dbReference type="ARBA" id="ARBA00022840"/>
    </source>
</evidence>
<dbReference type="Gene3D" id="3.30.70.890">
    <property type="entry name" value="GHMP kinase, C-terminal domain"/>
    <property type="match status" value="1"/>
</dbReference>
<feature type="domain" description="GHMP kinase N-terminal" evidence="10">
    <location>
        <begin position="67"/>
        <end position="143"/>
    </location>
</feature>
<dbReference type="Gene3D" id="3.30.230.10">
    <property type="match status" value="1"/>
</dbReference>
<dbReference type="SUPFAM" id="SSF55060">
    <property type="entry name" value="GHMP Kinase, C-terminal domain"/>
    <property type="match status" value="1"/>
</dbReference>
<feature type="active site" evidence="9">
    <location>
        <position position="8"/>
    </location>
</feature>
<dbReference type="UniPathway" id="UPA00056">
    <property type="reaction ID" value="UER00094"/>
</dbReference>
<dbReference type="NCBIfam" id="TIGR00154">
    <property type="entry name" value="ispE"/>
    <property type="match status" value="1"/>
</dbReference>
<dbReference type="Pfam" id="PF08544">
    <property type="entry name" value="GHMP_kinases_C"/>
    <property type="match status" value="1"/>
</dbReference>
<dbReference type="AlphaFoldDB" id="A0A0A2G578"/>
<evidence type="ECO:0000313" key="13">
    <source>
        <dbReference type="Proteomes" id="UP000030134"/>
    </source>
</evidence>
<comment type="similarity">
    <text evidence="1 9">Belongs to the GHMP kinase family. IspE subfamily.</text>
</comment>
<comment type="catalytic activity">
    <reaction evidence="9">
        <text>4-CDP-2-C-methyl-D-erythritol + ATP = 4-CDP-2-C-methyl-D-erythritol 2-phosphate + ADP + H(+)</text>
        <dbReference type="Rhea" id="RHEA:18437"/>
        <dbReference type="ChEBI" id="CHEBI:15378"/>
        <dbReference type="ChEBI" id="CHEBI:30616"/>
        <dbReference type="ChEBI" id="CHEBI:57823"/>
        <dbReference type="ChEBI" id="CHEBI:57919"/>
        <dbReference type="ChEBI" id="CHEBI:456216"/>
        <dbReference type="EC" id="2.7.1.148"/>
    </reaction>
</comment>
<dbReference type="GO" id="GO:0005524">
    <property type="term" value="F:ATP binding"/>
    <property type="evidence" value="ECO:0007669"/>
    <property type="project" value="UniProtKB-UniRule"/>
</dbReference>
<evidence type="ECO:0000256" key="2">
    <source>
        <dbReference type="ARBA" id="ARBA00012052"/>
    </source>
</evidence>
<keyword evidence="4 9" id="KW-0808">Transferase</keyword>
<dbReference type="EMBL" id="JQZW01000012">
    <property type="protein sequence ID" value="KGN97627.1"/>
    <property type="molecule type" value="Genomic_DNA"/>
</dbReference>
<proteinExistence type="inferred from homology"/>
<gene>
    <name evidence="9" type="primary">ispE</name>
    <name evidence="12" type="ORF">HQ36_07085</name>
</gene>
<dbReference type="eggNOG" id="COG1947">
    <property type="taxonomic scope" value="Bacteria"/>
</dbReference>
<dbReference type="GO" id="GO:0050515">
    <property type="term" value="F:4-(cytidine 5'-diphospho)-2-C-methyl-D-erythritol kinase activity"/>
    <property type="evidence" value="ECO:0007669"/>
    <property type="project" value="UniProtKB-UniRule"/>
</dbReference>
<evidence type="ECO:0000259" key="10">
    <source>
        <dbReference type="Pfam" id="PF00288"/>
    </source>
</evidence>
<evidence type="ECO:0000256" key="8">
    <source>
        <dbReference type="ARBA" id="ARBA00032554"/>
    </source>
</evidence>
<dbReference type="Proteomes" id="UP000030134">
    <property type="component" value="Unassembled WGS sequence"/>
</dbReference>
<dbReference type="EC" id="2.7.1.148" evidence="2 9"/>
<dbReference type="HAMAP" id="MF_00061">
    <property type="entry name" value="IspE"/>
    <property type="match status" value="1"/>
</dbReference>
<dbReference type="InterPro" id="IPR004424">
    <property type="entry name" value="IspE"/>
</dbReference>
<keyword evidence="9" id="KW-0414">Isoprene biosynthesis</keyword>
<keyword evidence="5 9" id="KW-0547">Nucleotide-binding</keyword>
<dbReference type="RefSeq" id="WP_036884663.1">
    <property type="nucleotide sequence ID" value="NZ_JQZW01000012.1"/>
</dbReference>
<sequence length="279" mass="30865">MVIFPNAKLNLGLRILERLPSGYHALETIFLPIGLCDVIEIVPLSPSQTADEWLQNGIPIEGKKEENTVLRTLQLLREEGYALPPVSIELLKKIPFGAGLGGGSSDASFTLKALNDMFHLGLSTETMLSLIKRIGADCPFFIYNTPMLGEGIGERLTPLTLPKSIQKATVLLIKPPIFISTKEAYSAIKCHPEARNSLTTLLEKPLSEWSKLFINDFEEPLFAQHPRLKEIKEYLYALGADYASMSGSGSTLYGIFTQSIPSLDTALFSDCFVWQGTWQ</sequence>
<comment type="function">
    <text evidence="9">Catalyzes the phosphorylation of the position 2 hydroxy group of 4-diphosphocytidyl-2C-methyl-D-erythritol.</text>
</comment>
<dbReference type="Pfam" id="PF00288">
    <property type="entry name" value="GHMP_kinases_N"/>
    <property type="match status" value="1"/>
</dbReference>
<comment type="caution">
    <text evidence="12">The sequence shown here is derived from an EMBL/GenBank/DDBJ whole genome shotgun (WGS) entry which is preliminary data.</text>
</comment>
<evidence type="ECO:0000256" key="9">
    <source>
        <dbReference type="HAMAP-Rule" id="MF_00061"/>
    </source>
</evidence>
<dbReference type="OrthoDB" id="9809438at2"/>
<dbReference type="GO" id="GO:0016114">
    <property type="term" value="P:terpenoid biosynthetic process"/>
    <property type="evidence" value="ECO:0007669"/>
    <property type="project" value="UniProtKB-UniRule"/>
</dbReference>
<evidence type="ECO:0000256" key="1">
    <source>
        <dbReference type="ARBA" id="ARBA00009684"/>
    </source>
</evidence>
<evidence type="ECO:0000256" key="5">
    <source>
        <dbReference type="ARBA" id="ARBA00022741"/>
    </source>
</evidence>
<evidence type="ECO:0000256" key="6">
    <source>
        <dbReference type="ARBA" id="ARBA00022777"/>
    </source>
</evidence>
<comment type="pathway">
    <text evidence="9">Isoprenoid biosynthesis; isopentenyl diphosphate biosynthesis via DXP pathway; isopentenyl diphosphate from 1-deoxy-D-xylulose 5-phosphate: step 3/6.</text>
</comment>
<keyword evidence="7 9" id="KW-0067">ATP-binding</keyword>
<name>A0A0A2G578_9PORP</name>
<dbReference type="InterPro" id="IPR013750">
    <property type="entry name" value="GHMP_kinase_C_dom"/>
</dbReference>
<organism evidence="12 13">
    <name type="scientific">Porphyromonas gingivicanis</name>
    <dbReference type="NCBI Taxonomy" id="266762"/>
    <lineage>
        <taxon>Bacteria</taxon>
        <taxon>Pseudomonadati</taxon>
        <taxon>Bacteroidota</taxon>
        <taxon>Bacteroidia</taxon>
        <taxon>Bacteroidales</taxon>
        <taxon>Porphyromonadaceae</taxon>
        <taxon>Porphyromonas</taxon>
    </lineage>
</organism>
<keyword evidence="13" id="KW-1185">Reference proteome</keyword>
<dbReference type="PIRSF" id="PIRSF010376">
    <property type="entry name" value="IspE"/>
    <property type="match status" value="1"/>
</dbReference>
<dbReference type="InterPro" id="IPR014721">
    <property type="entry name" value="Ribsml_uS5_D2-typ_fold_subgr"/>
</dbReference>
<accession>A0A0A2G578</accession>
<keyword evidence="6 9" id="KW-0418">Kinase</keyword>
<evidence type="ECO:0000259" key="11">
    <source>
        <dbReference type="Pfam" id="PF08544"/>
    </source>
</evidence>
<dbReference type="PANTHER" id="PTHR43527:SF2">
    <property type="entry name" value="4-DIPHOSPHOCYTIDYL-2-C-METHYL-D-ERYTHRITOL KINASE, CHLOROPLASTIC"/>
    <property type="match status" value="1"/>
</dbReference>
<reference evidence="12 13" key="1">
    <citation type="submission" date="2014-08" db="EMBL/GenBank/DDBJ databases">
        <title>Porphyromonas gingivicanis strain:COT-022_OH1391 Genome sequencing.</title>
        <authorList>
            <person name="Wallis C."/>
            <person name="Deusch O."/>
            <person name="O'Flynn C."/>
            <person name="Davis I."/>
            <person name="Jospin G."/>
            <person name="Darling A.E."/>
            <person name="Coil D.A."/>
            <person name="Alexiev A."/>
            <person name="Horsfall A."/>
            <person name="Kirkwood N."/>
            <person name="Harris S."/>
            <person name="Eisen J.A."/>
        </authorList>
    </citation>
    <scope>NUCLEOTIDE SEQUENCE [LARGE SCALE GENOMIC DNA]</scope>
    <source>
        <strain evidence="13">COT-022 OH1391</strain>
    </source>
</reference>
<evidence type="ECO:0000256" key="3">
    <source>
        <dbReference type="ARBA" id="ARBA00017473"/>
    </source>
</evidence>
<dbReference type="SUPFAM" id="SSF54211">
    <property type="entry name" value="Ribosomal protein S5 domain 2-like"/>
    <property type="match status" value="1"/>
</dbReference>
<dbReference type="InterPro" id="IPR006204">
    <property type="entry name" value="GHMP_kinase_N_dom"/>
</dbReference>
<protein>
    <recommendedName>
        <fullName evidence="3 9">4-diphosphocytidyl-2-C-methyl-D-erythritol kinase</fullName>
        <shortName evidence="9">CMK</shortName>
        <ecNumber evidence="2 9">2.7.1.148</ecNumber>
    </recommendedName>
    <alternativeName>
        <fullName evidence="8 9">4-(cytidine-5'-diphospho)-2-C-methyl-D-erythritol kinase</fullName>
    </alternativeName>
</protein>
<dbReference type="STRING" id="266762.HQ36_07085"/>
<evidence type="ECO:0000313" key="12">
    <source>
        <dbReference type="EMBL" id="KGN97627.1"/>
    </source>
</evidence>
<dbReference type="InterPro" id="IPR020568">
    <property type="entry name" value="Ribosomal_Su5_D2-typ_SF"/>
</dbReference>
<feature type="domain" description="GHMP kinase C-terminal" evidence="11">
    <location>
        <begin position="213"/>
        <end position="257"/>
    </location>
</feature>
<feature type="active site" evidence="9">
    <location>
        <position position="137"/>
    </location>
</feature>
<feature type="binding site" evidence="9">
    <location>
        <begin position="95"/>
        <end position="105"/>
    </location>
    <ligand>
        <name>ATP</name>
        <dbReference type="ChEBI" id="CHEBI:30616"/>
    </ligand>
</feature>
<dbReference type="InterPro" id="IPR036554">
    <property type="entry name" value="GHMP_kinase_C_sf"/>
</dbReference>
<evidence type="ECO:0000256" key="4">
    <source>
        <dbReference type="ARBA" id="ARBA00022679"/>
    </source>
</evidence>
<dbReference type="PANTHER" id="PTHR43527">
    <property type="entry name" value="4-DIPHOSPHOCYTIDYL-2-C-METHYL-D-ERYTHRITOL KINASE, CHLOROPLASTIC"/>
    <property type="match status" value="1"/>
</dbReference>
<dbReference type="GO" id="GO:0019288">
    <property type="term" value="P:isopentenyl diphosphate biosynthetic process, methylerythritol 4-phosphate pathway"/>
    <property type="evidence" value="ECO:0007669"/>
    <property type="project" value="UniProtKB-UniRule"/>
</dbReference>